<dbReference type="GO" id="GO:1901909">
    <property type="term" value="P:diadenosine hexaphosphate catabolic process"/>
    <property type="evidence" value="ECO:0007669"/>
    <property type="project" value="TreeGrafter"/>
</dbReference>
<evidence type="ECO:0000259" key="5">
    <source>
        <dbReference type="PROSITE" id="PS51462"/>
    </source>
</evidence>
<dbReference type="GO" id="GO:0071543">
    <property type="term" value="P:diphosphoinositol polyphosphate metabolic process"/>
    <property type="evidence" value="ECO:0007669"/>
    <property type="project" value="TreeGrafter"/>
</dbReference>
<dbReference type="OrthoDB" id="7066910at2"/>
<evidence type="ECO:0000256" key="1">
    <source>
        <dbReference type="ARBA" id="ARBA00001946"/>
    </source>
</evidence>
<dbReference type="EMBL" id="CYHE01000016">
    <property type="protein sequence ID" value="CUB00140.1"/>
    <property type="molecule type" value="Genomic_DNA"/>
</dbReference>
<evidence type="ECO:0000256" key="2">
    <source>
        <dbReference type="ARBA" id="ARBA00022723"/>
    </source>
</evidence>
<evidence type="ECO:0000313" key="7">
    <source>
        <dbReference type="Proteomes" id="UP000183900"/>
    </source>
</evidence>
<dbReference type="Proteomes" id="UP000183900">
    <property type="component" value="Unassembled WGS sequence"/>
</dbReference>
<dbReference type="SUPFAM" id="SSF55811">
    <property type="entry name" value="Nudix"/>
    <property type="match status" value="1"/>
</dbReference>
<dbReference type="GO" id="GO:0034432">
    <property type="term" value="F:bis(5'-adenosyl)-pentaphosphatase activity"/>
    <property type="evidence" value="ECO:0007669"/>
    <property type="project" value="TreeGrafter"/>
</dbReference>
<keyword evidence="3 6" id="KW-0378">Hydrolase</keyword>
<keyword evidence="4" id="KW-0460">Magnesium</keyword>
<gene>
    <name evidence="6" type="ORF">Ga0061067_11654</name>
</gene>
<dbReference type="AlphaFoldDB" id="A0A0K6IAI5"/>
<organism evidence="6 7">
    <name type="scientific">Pannonibacter indicus</name>
    <dbReference type="NCBI Taxonomy" id="466044"/>
    <lineage>
        <taxon>Bacteria</taxon>
        <taxon>Pseudomonadati</taxon>
        <taxon>Pseudomonadota</taxon>
        <taxon>Alphaproteobacteria</taxon>
        <taxon>Hyphomicrobiales</taxon>
        <taxon>Stappiaceae</taxon>
        <taxon>Pannonibacter</taxon>
    </lineage>
</organism>
<comment type="cofactor">
    <cofactor evidence="1">
        <name>Mg(2+)</name>
        <dbReference type="ChEBI" id="CHEBI:18420"/>
    </cofactor>
</comment>
<keyword evidence="7" id="KW-1185">Reference proteome</keyword>
<dbReference type="RefSeq" id="WP_055456911.1">
    <property type="nucleotide sequence ID" value="NZ_CYHE01000016.1"/>
</dbReference>
<evidence type="ECO:0000256" key="3">
    <source>
        <dbReference type="ARBA" id="ARBA00022801"/>
    </source>
</evidence>
<sequence length="172" mass="19018">MVDSAASYLDPAVTSQSTTQRLWGLLRGLFLRPARLQIAALCHRVRNGQLEVLLVASRGTKRLILPKGWPELEHPSHRTAMIEAFEEAGVTGKVSQEPYGRFRSTKGLDSGLRVDTDVLVFLIEAQAQAEDYPEAGERECRWLPVAEAIKLASEPGLVDILKRLQSDRVTAA</sequence>
<dbReference type="GO" id="GO:0034431">
    <property type="term" value="F:bis(5'-adenosyl)-hexaphosphatase activity"/>
    <property type="evidence" value="ECO:0007669"/>
    <property type="project" value="TreeGrafter"/>
</dbReference>
<dbReference type="Gene3D" id="3.90.79.10">
    <property type="entry name" value="Nucleoside Triphosphate Pyrophosphohydrolase"/>
    <property type="match status" value="1"/>
</dbReference>
<proteinExistence type="predicted"/>
<dbReference type="InterPro" id="IPR000086">
    <property type="entry name" value="NUDIX_hydrolase_dom"/>
</dbReference>
<name>A0A0K6IAI5_9HYPH</name>
<dbReference type="GO" id="GO:0005737">
    <property type="term" value="C:cytoplasm"/>
    <property type="evidence" value="ECO:0007669"/>
    <property type="project" value="TreeGrafter"/>
</dbReference>
<dbReference type="Pfam" id="PF00293">
    <property type="entry name" value="NUDIX"/>
    <property type="match status" value="1"/>
</dbReference>
<dbReference type="GO" id="GO:1901907">
    <property type="term" value="P:diadenosine pentaphosphate catabolic process"/>
    <property type="evidence" value="ECO:0007669"/>
    <property type="project" value="TreeGrafter"/>
</dbReference>
<dbReference type="CDD" id="cd04666">
    <property type="entry name" value="NUDIX_DIPP2_like_Nudt4"/>
    <property type="match status" value="1"/>
</dbReference>
<dbReference type="GO" id="GO:1901911">
    <property type="term" value="P:adenosine 5'-(hexahydrogen pentaphosphate) catabolic process"/>
    <property type="evidence" value="ECO:0007669"/>
    <property type="project" value="TreeGrafter"/>
</dbReference>
<dbReference type="PANTHER" id="PTHR12629">
    <property type="entry name" value="DIPHOSPHOINOSITOL POLYPHOSPHATE PHOSPHOHYDROLASE"/>
    <property type="match status" value="1"/>
</dbReference>
<keyword evidence="2" id="KW-0479">Metal-binding</keyword>
<dbReference type="GO" id="GO:0008486">
    <property type="term" value="F:diphosphoinositol-polyphosphate diphosphatase activity"/>
    <property type="evidence" value="ECO:0007669"/>
    <property type="project" value="TreeGrafter"/>
</dbReference>
<dbReference type="PANTHER" id="PTHR12629:SF0">
    <property type="entry name" value="DIPHOSPHOINOSITOL-POLYPHOSPHATE DIPHOSPHATASE"/>
    <property type="match status" value="1"/>
</dbReference>
<reference evidence="7" key="1">
    <citation type="submission" date="2015-08" db="EMBL/GenBank/DDBJ databases">
        <authorList>
            <person name="Varghese N."/>
        </authorList>
    </citation>
    <scope>NUCLEOTIDE SEQUENCE [LARGE SCALE GENOMIC DNA]</scope>
    <source>
        <strain evidence="7">DSM 23407</strain>
    </source>
</reference>
<dbReference type="GO" id="GO:0046872">
    <property type="term" value="F:metal ion binding"/>
    <property type="evidence" value="ECO:0007669"/>
    <property type="project" value="UniProtKB-KW"/>
</dbReference>
<evidence type="ECO:0000313" key="6">
    <source>
        <dbReference type="EMBL" id="CUB00140.1"/>
    </source>
</evidence>
<protein>
    <submittedName>
        <fullName evidence="6">8-oxo-dGTP pyrophosphatase MutT and related house-cleaning NTP pyrophosphohydrolases, NUDIX family</fullName>
    </submittedName>
</protein>
<feature type="domain" description="Nudix hydrolase" evidence="5">
    <location>
        <begin position="35"/>
        <end position="164"/>
    </location>
</feature>
<evidence type="ECO:0000256" key="4">
    <source>
        <dbReference type="ARBA" id="ARBA00022842"/>
    </source>
</evidence>
<dbReference type="InterPro" id="IPR015797">
    <property type="entry name" value="NUDIX_hydrolase-like_dom_sf"/>
</dbReference>
<accession>A0A0K6IAI5</accession>
<dbReference type="PROSITE" id="PS51462">
    <property type="entry name" value="NUDIX"/>
    <property type="match status" value="1"/>
</dbReference>
<dbReference type="InterPro" id="IPR047198">
    <property type="entry name" value="DDP-like_NUDIX"/>
</dbReference>
<dbReference type="GO" id="GO:0000298">
    <property type="term" value="F:endopolyphosphatase activity"/>
    <property type="evidence" value="ECO:0007669"/>
    <property type="project" value="TreeGrafter"/>
</dbReference>